<dbReference type="RefSeq" id="WP_129750736.1">
    <property type="nucleotide sequence ID" value="NZ_JUIW01000005.1"/>
</dbReference>
<organism evidence="2 3">
    <name type="scientific">Flavobacterium beibuense</name>
    <dbReference type="NCBI Taxonomy" id="657326"/>
    <lineage>
        <taxon>Bacteria</taxon>
        <taxon>Pseudomonadati</taxon>
        <taxon>Bacteroidota</taxon>
        <taxon>Flavobacteriia</taxon>
        <taxon>Flavobacteriales</taxon>
        <taxon>Flavobacteriaceae</taxon>
        <taxon>Flavobacterium</taxon>
    </lineage>
</organism>
<sequence length="262" mass="29385">MKPLLIASATLLSVALYAQDTAMANVDSANGTVVNYRLNELVVSDDTPEVLLGELNGKKSRKGQTISADSKVAYYFENTTGEEGVYLKSMLFKVAKVKHKTEARIKIYKKHDYVQDTYHPKTGAKFSYATFIPGDPIATQEIVVFLEPGQKGVVEVDLTEYSIMMPEEGLFLSLEGVGYYDAAGKPAKITDPKEMTWIDFHPTTTDNYCGWINPVGTNSYFWNNINKHLKVDYEVVFEHKPSKKTIMSPNFGLKVIMPKLKF</sequence>
<evidence type="ECO:0000313" key="3">
    <source>
        <dbReference type="Proteomes" id="UP000289775"/>
    </source>
</evidence>
<dbReference type="Proteomes" id="UP000289775">
    <property type="component" value="Unassembled WGS sequence"/>
</dbReference>
<proteinExistence type="predicted"/>
<feature type="chain" id="PRO_5019460570" evidence="1">
    <location>
        <begin position="19"/>
        <end position="262"/>
    </location>
</feature>
<name>A0A444WBP7_9FLAO</name>
<keyword evidence="1" id="KW-0732">Signal</keyword>
<evidence type="ECO:0000256" key="1">
    <source>
        <dbReference type="SAM" id="SignalP"/>
    </source>
</evidence>
<comment type="caution">
    <text evidence="2">The sequence shown here is derived from an EMBL/GenBank/DDBJ whole genome shotgun (WGS) entry which is preliminary data.</text>
</comment>
<dbReference type="AlphaFoldDB" id="A0A444WBP7"/>
<gene>
    <name evidence="2" type="ORF">NU09_1595</name>
</gene>
<evidence type="ECO:0000313" key="2">
    <source>
        <dbReference type="EMBL" id="RYJ43257.1"/>
    </source>
</evidence>
<feature type="signal peptide" evidence="1">
    <location>
        <begin position="1"/>
        <end position="18"/>
    </location>
</feature>
<dbReference type="EMBL" id="JUIW01000005">
    <property type="protein sequence ID" value="RYJ43257.1"/>
    <property type="molecule type" value="Genomic_DNA"/>
</dbReference>
<protein>
    <submittedName>
        <fullName evidence="2">Uncharacterized protein</fullName>
    </submittedName>
</protein>
<accession>A0A444WBP7</accession>
<reference evidence="2 3" key="1">
    <citation type="submission" date="2014-12" db="EMBL/GenBank/DDBJ databases">
        <title>Genome sequence of Flavobacterium beibuense RSKm HC5.</title>
        <authorList>
            <person name="Kim J.F."/>
            <person name="Song J.Y."/>
            <person name="Kwak M.-J."/>
            <person name="Lee S.-W."/>
        </authorList>
    </citation>
    <scope>NUCLEOTIDE SEQUENCE [LARGE SCALE GENOMIC DNA]</scope>
    <source>
        <strain evidence="2 3">RSKm HC5</strain>
    </source>
</reference>
<keyword evidence="3" id="KW-1185">Reference proteome</keyword>
<dbReference type="OrthoDB" id="1157021at2"/>